<dbReference type="PROSITE" id="PS50026">
    <property type="entry name" value="EGF_3"/>
    <property type="match status" value="2"/>
</dbReference>
<feature type="disulfide bond" evidence="14">
    <location>
        <begin position="684"/>
        <end position="702"/>
    </location>
</feature>
<dbReference type="Pfam" id="PF14670">
    <property type="entry name" value="FXa_inhibition"/>
    <property type="match status" value="1"/>
</dbReference>
<evidence type="ECO:0000256" key="13">
    <source>
        <dbReference type="PROSITE-ProRule" id="PRU00076"/>
    </source>
</evidence>
<evidence type="ECO:0000313" key="17">
    <source>
        <dbReference type="EMBL" id="KAJ6647666.1"/>
    </source>
</evidence>
<feature type="disulfide bond" evidence="14">
    <location>
        <begin position="2439"/>
        <end position="2457"/>
    </location>
</feature>
<dbReference type="InterPro" id="IPR011042">
    <property type="entry name" value="6-blade_b-propeller_TolB-like"/>
</dbReference>
<dbReference type="CDD" id="cd00112">
    <property type="entry name" value="LDLa"/>
    <property type="match status" value="18"/>
</dbReference>
<accession>A0A9Q0NCA1</accession>
<feature type="disulfide bond" evidence="14">
    <location>
        <begin position="735"/>
        <end position="750"/>
    </location>
</feature>
<dbReference type="Gene3D" id="2.120.10.30">
    <property type="entry name" value="TolB, C-terminal domain"/>
    <property type="match status" value="7"/>
</dbReference>
<feature type="domain" description="EGF-like" evidence="16">
    <location>
        <begin position="2598"/>
        <end position="2637"/>
    </location>
</feature>
<feature type="disulfide bond" evidence="14">
    <location>
        <begin position="2283"/>
        <end position="2298"/>
    </location>
</feature>
<evidence type="ECO:0000256" key="6">
    <source>
        <dbReference type="ARBA" id="ARBA00022737"/>
    </source>
</evidence>
<dbReference type="PROSITE" id="PS01187">
    <property type="entry name" value="EGF_CA"/>
    <property type="match status" value="1"/>
</dbReference>
<evidence type="ECO:0000256" key="11">
    <source>
        <dbReference type="ARBA" id="ARBA00023170"/>
    </source>
</evidence>
<dbReference type="PROSITE" id="PS51120">
    <property type="entry name" value="LDLRB"/>
    <property type="match status" value="12"/>
</dbReference>
<name>A0A9Q0NCA1_9DIPT</name>
<feature type="disulfide bond" evidence="14">
    <location>
        <begin position="2451"/>
        <end position="2466"/>
    </location>
</feature>
<keyword evidence="18" id="KW-1185">Reference proteome</keyword>
<dbReference type="InterPro" id="IPR036055">
    <property type="entry name" value="LDL_receptor-like_sf"/>
</dbReference>
<feature type="repeat" description="LDL-receptor class B" evidence="15">
    <location>
        <begin position="2809"/>
        <end position="2852"/>
    </location>
</feature>
<evidence type="ECO:0000256" key="7">
    <source>
        <dbReference type="ARBA" id="ARBA00022837"/>
    </source>
</evidence>
<feature type="non-terminal residue" evidence="17">
    <location>
        <position position="3185"/>
    </location>
</feature>
<gene>
    <name evidence="17" type="primary">LRP1_0</name>
    <name evidence="17" type="ORF">Bhyg_02889</name>
</gene>
<feature type="repeat" description="LDL-receptor class B" evidence="15">
    <location>
        <begin position="1742"/>
        <end position="1784"/>
    </location>
</feature>
<dbReference type="PRINTS" id="PR00261">
    <property type="entry name" value="LDLRECEPTOR"/>
</dbReference>
<evidence type="ECO:0000256" key="15">
    <source>
        <dbReference type="PROSITE-ProRule" id="PRU00461"/>
    </source>
</evidence>
<dbReference type="GO" id="GO:0005509">
    <property type="term" value="F:calcium ion binding"/>
    <property type="evidence" value="ECO:0007669"/>
    <property type="project" value="InterPro"/>
</dbReference>
<dbReference type="GO" id="GO:0043235">
    <property type="term" value="C:receptor complex"/>
    <property type="evidence" value="ECO:0007669"/>
    <property type="project" value="TreeGrafter"/>
</dbReference>
<dbReference type="InterPro" id="IPR009030">
    <property type="entry name" value="Growth_fac_rcpt_cys_sf"/>
</dbReference>
<dbReference type="InterPro" id="IPR000742">
    <property type="entry name" value="EGF"/>
</dbReference>
<feature type="disulfide bond" evidence="14">
    <location>
        <begin position="788"/>
        <end position="803"/>
    </location>
</feature>
<dbReference type="SUPFAM" id="SSF57184">
    <property type="entry name" value="Growth factor receptor domain"/>
    <property type="match status" value="4"/>
</dbReference>
<feature type="repeat" description="LDL-receptor class B" evidence="15">
    <location>
        <begin position="2766"/>
        <end position="2808"/>
    </location>
</feature>
<protein>
    <submittedName>
        <fullName evidence="17">Prolow-density lipoprotein receptor-related protein 1</fullName>
    </submittedName>
</protein>
<feature type="disulfide bond" evidence="14">
    <location>
        <begin position="3095"/>
        <end position="3110"/>
    </location>
</feature>
<keyword evidence="5" id="KW-0732">Signal</keyword>
<comment type="caution">
    <text evidence="17">The sequence shown here is derived from an EMBL/GenBank/DDBJ whole genome shotgun (WGS) entry which is preliminary data.</text>
</comment>
<dbReference type="OrthoDB" id="9990982at2759"/>
<dbReference type="Gene3D" id="4.10.400.10">
    <property type="entry name" value="Low-density Lipoprotein Receptor"/>
    <property type="match status" value="17"/>
</dbReference>
<feature type="disulfide bond" evidence="14">
    <location>
        <begin position="2355"/>
        <end position="2373"/>
    </location>
</feature>
<dbReference type="SUPFAM" id="SSF63825">
    <property type="entry name" value="YWTD domain"/>
    <property type="match status" value="7"/>
</dbReference>
<feature type="disulfide bond" evidence="14">
    <location>
        <begin position="2271"/>
        <end position="2289"/>
    </location>
</feature>
<dbReference type="PANTHER" id="PTHR22722">
    <property type="entry name" value="LOW-DENSITY LIPOPROTEIN RECEPTOR-RELATED PROTEIN 2-RELATED"/>
    <property type="match status" value="1"/>
</dbReference>
<comment type="caution">
    <text evidence="13">Lacks conserved residue(s) required for the propagation of feature annotation.</text>
</comment>
<feature type="disulfide bond" evidence="14">
    <location>
        <begin position="2194"/>
        <end position="2206"/>
    </location>
</feature>
<feature type="domain" description="EGF-like" evidence="16">
    <location>
        <begin position="2638"/>
        <end position="2672"/>
    </location>
</feature>
<evidence type="ECO:0000256" key="12">
    <source>
        <dbReference type="ARBA" id="ARBA00023180"/>
    </source>
</evidence>
<reference evidence="17" key="1">
    <citation type="submission" date="2022-07" db="EMBL/GenBank/DDBJ databases">
        <authorList>
            <person name="Trinca V."/>
            <person name="Uliana J.V.C."/>
            <person name="Torres T.T."/>
            <person name="Ward R.J."/>
            <person name="Monesi N."/>
        </authorList>
    </citation>
    <scope>NUCLEOTIDE SEQUENCE</scope>
    <source>
        <strain evidence="17">HSMRA1968</strain>
        <tissue evidence="17">Whole embryos</tissue>
    </source>
</reference>
<feature type="disulfide bond" evidence="14">
    <location>
        <begin position="2473"/>
        <end position="2485"/>
    </location>
</feature>
<dbReference type="PANTHER" id="PTHR22722:SF5">
    <property type="entry name" value="LOW-DENSITY LIPOPROTEIN RECEPTOR-RELATED PROTEIN 1B"/>
    <property type="match status" value="1"/>
</dbReference>
<proteinExistence type="predicted"/>
<feature type="disulfide bond" evidence="14">
    <location>
        <begin position="606"/>
        <end position="624"/>
    </location>
</feature>
<dbReference type="FunFam" id="2.120.10.30:FF:000241">
    <property type="entry name" value="Low-density lipoprotein receptor-related protein 6"/>
    <property type="match status" value="4"/>
</dbReference>
<feature type="disulfide bond" evidence="14">
    <location>
        <begin position="2582"/>
        <end position="2597"/>
    </location>
</feature>
<dbReference type="SMART" id="SM00179">
    <property type="entry name" value="EGF_CA"/>
    <property type="match status" value="3"/>
</dbReference>
<dbReference type="PROSITE" id="PS50068">
    <property type="entry name" value="LDLRA_2"/>
    <property type="match status" value="18"/>
</dbReference>
<dbReference type="InterPro" id="IPR001881">
    <property type="entry name" value="EGF-like_Ca-bd_dom"/>
</dbReference>
<dbReference type="Pfam" id="PF00057">
    <property type="entry name" value="Ldl_recept_a"/>
    <property type="match status" value="14"/>
</dbReference>
<dbReference type="InterPro" id="IPR018097">
    <property type="entry name" value="EGF_Ca-bd_CS"/>
</dbReference>
<dbReference type="SMART" id="SM00181">
    <property type="entry name" value="EGF"/>
    <property type="match status" value="11"/>
</dbReference>
<feature type="repeat" description="LDL-receptor class B" evidence="15">
    <location>
        <begin position="1029"/>
        <end position="1071"/>
    </location>
</feature>
<dbReference type="GO" id="GO:0006897">
    <property type="term" value="P:endocytosis"/>
    <property type="evidence" value="ECO:0007669"/>
    <property type="project" value="UniProtKB-KW"/>
</dbReference>
<evidence type="ECO:0000259" key="16">
    <source>
        <dbReference type="PROSITE" id="PS50026"/>
    </source>
</evidence>
<evidence type="ECO:0000256" key="5">
    <source>
        <dbReference type="ARBA" id="ARBA00022729"/>
    </source>
</evidence>
<evidence type="ECO:0000256" key="8">
    <source>
        <dbReference type="ARBA" id="ARBA00022989"/>
    </source>
</evidence>
<evidence type="ECO:0000313" key="18">
    <source>
        <dbReference type="Proteomes" id="UP001151699"/>
    </source>
</evidence>
<feature type="repeat" description="LDL-receptor class B" evidence="15">
    <location>
        <begin position="1660"/>
        <end position="1701"/>
    </location>
</feature>
<keyword evidence="6" id="KW-0677">Repeat</keyword>
<feature type="repeat" description="LDL-receptor class B" evidence="15">
    <location>
        <begin position="2017"/>
        <end position="2061"/>
    </location>
</feature>
<feature type="disulfide bond" evidence="14">
    <location>
        <begin position="2570"/>
        <end position="2588"/>
    </location>
</feature>
<feature type="repeat" description="LDL-receptor class B" evidence="15">
    <location>
        <begin position="2062"/>
        <end position="2104"/>
    </location>
</feature>
<keyword evidence="17" id="KW-0449">Lipoprotein</keyword>
<evidence type="ECO:0000256" key="1">
    <source>
        <dbReference type="ARBA" id="ARBA00004479"/>
    </source>
</evidence>
<feature type="repeat" description="LDL-receptor class B" evidence="15">
    <location>
        <begin position="51"/>
        <end position="93"/>
    </location>
</feature>
<feature type="repeat" description="LDL-receptor class B" evidence="15">
    <location>
        <begin position="1072"/>
        <end position="1119"/>
    </location>
</feature>
<dbReference type="InterPro" id="IPR000152">
    <property type="entry name" value="EGF-type_Asp/Asn_hydroxyl_site"/>
</dbReference>
<keyword evidence="4" id="KW-0812">Transmembrane</keyword>
<dbReference type="SUPFAM" id="SSF57424">
    <property type="entry name" value="LDL receptor-like module"/>
    <property type="match status" value="18"/>
</dbReference>
<dbReference type="FunFam" id="4.10.400.10:FF:000007">
    <property type="entry name" value="Low density lipoprotein receptor-related protein 1"/>
    <property type="match status" value="1"/>
</dbReference>
<dbReference type="FunFam" id="2.10.25.10:FF:000009">
    <property type="entry name" value="Low-density lipoprotein receptor isoform 1"/>
    <property type="match status" value="1"/>
</dbReference>
<keyword evidence="8" id="KW-1133">Transmembrane helix</keyword>
<dbReference type="CDD" id="cd00054">
    <property type="entry name" value="EGF_CA"/>
    <property type="match status" value="1"/>
</dbReference>
<feature type="repeat" description="LDL-receptor class B" evidence="15">
    <location>
        <begin position="1120"/>
        <end position="1164"/>
    </location>
</feature>
<evidence type="ECO:0000256" key="3">
    <source>
        <dbReference type="ARBA" id="ARBA00022583"/>
    </source>
</evidence>
<evidence type="ECO:0000256" key="9">
    <source>
        <dbReference type="ARBA" id="ARBA00023136"/>
    </source>
</evidence>
<evidence type="ECO:0000256" key="14">
    <source>
        <dbReference type="PROSITE-ProRule" id="PRU00124"/>
    </source>
</evidence>
<organism evidence="17 18">
    <name type="scientific">Pseudolycoriella hygida</name>
    <dbReference type="NCBI Taxonomy" id="35572"/>
    <lineage>
        <taxon>Eukaryota</taxon>
        <taxon>Metazoa</taxon>
        <taxon>Ecdysozoa</taxon>
        <taxon>Arthropoda</taxon>
        <taxon>Hexapoda</taxon>
        <taxon>Insecta</taxon>
        <taxon>Pterygota</taxon>
        <taxon>Neoptera</taxon>
        <taxon>Endopterygota</taxon>
        <taxon>Diptera</taxon>
        <taxon>Nematocera</taxon>
        <taxon>Sciaroidea</taxon>
        <taxon>Sciaridae</taxon>
        <taxon>Pseudolycoriella</taxon>
    </lineage>
</organism>
<dbReference type="Proteomes" id="UP001151699">
    <property type="component" value="Chromosome A"/>
</dbReference>
<keyword evidence="3" id="KW-0254">Endocytosis</keyword>
<dbReference type="Gene3D" id="2.10.25.10">
    <property type="entry name" value="Laminin"/>
    <property type="match status" value="4"/>
</dbReference>
<feature type="disulfide bond" evidence="14">
    <location>
        <begin position="2348"/>
        <end position="2360"/>
    </location>
</feature>
<keyword evidence="12" id="KW-0325">Glycoprotein</keyword>
<feature type="disulfide bond" evidence="14">
    <location>
        <begin position="2526"/>
        <end position="2544"/>
    </location>
</feature>
<feature type="repeat" description="LDL-receptor class B" evidence="15">
    <location>
        <begin position="1610"/>
        <end position="1651"/>
    </location>
</feature>
<feature type="disulfide bond" evidence="14">
    <location>
        <begin position="2201"/>
        <end position="2219"/>
    </location>
</feature>
<evidence type="ECO:0000256" key="10">
    <source>
        <dbReference type="ARBA" id="ARBA00023157"/>
    </source>
</evidence>
<dbReference type="Pfam" id="PF00058">
    <property type="entry name" value="Ldl_recept_b"/>
    <property type="match status" value="10"/>
</dbReference>
<feature type="disulfide bond" evidence="14">
    <location>
        <begin position="3051"/>
        <end position="3066"/>
    </location>
</feature>
<comment type="subcellular location">
    <subcellularLocation>
        <location evidence="1">Membrane</location>
        <topology evidence="1">Single-pass type I membrane protein</topology>
    </subcellularLocation>
</comment>
<dbReference type="InterPro" id="IPR023415">
    <property type="entry name" value="LDLR_class-A_CS"/>
</dbReference>
<feature type="disulfide bond" evidence="14">
    <location>
        <begin position="696"/>
        <end position="711"/>
    </location>
</feature>
<keyword evidence="9" id="KW-0472">Membrane</keyword>
<dbReference type="PROSITE" id="PS01209">
    <property type="entry name" value="LDLRA_1"/>
    <property type="match status" value="10"/>
</dbReference>
<evidence type="ECO:0000256" key="2">
    <source>
        <dbReference type="ARBA" id="ARBA00022536"/>
    </source>
</evidence>
<sequence>MRLDWISTNWYFLNTDFGLIFVCNSQMKHCSILIESFVNKPKSMALDPTKGFLFFTKWEQSSIERSNMDGSNWTTLVTKKIIYPLGLTLDLANEHVYWVDHYMDFVERVDYNGQNRWSMVKRLENYYQLKSLLSIAYFENTIFVASNNNNSPRPNSIITFDKFNPIAGRIVQNVTRPRNLLVFHRQRQPDIAHPCRKNNGGCNQLCIPSVKNNIATATCKCSSGYRLQAKTHCVLVHHQSFLIYAKQKPAMIKGIAMSTKEQPGGGNQEAIVPILNVKWPIHIDYNAKEQLIYFGHVNVRTKEYVVESQRIDGTDRKIVAKSSDECQGIAYDWIGNNMFWASASKIKAISLNNSSIQKTLLHSKNTGSITLDAQAGFMYWSIWSTPSENGSIMSAWMDGTHQGVFVGGTQNRMMQWPSSLTIDSMEKKLYWCDPRTSLIERIGLDGTGREILLMNGAGKEFFPYSIAYYNEYIFWTDDMVANISRVHINSTGELVDPKLIETLGFEKETVTDIKVFDNSKQTGSSYCRNTTCPGLLLMTPNGCICACGNGMILNASGTMCMAKLNSQRDCPLDDPNCNVKAIDCEKDPTLDSCKVNQTNCGEGFRCDGDRCIDRLHLCDGIVHCKDASDEHTDQCKTVVCAANQYQCKETKQCIPKTWVCDNHFDCPDKSDETENCDDCAEFLCNNKVCIPFSQLCDGQNNCGDNSDEDHCTYQCRSDEYFCHPKGCININDQFCDGIADCFDAHDEEDCAAVNNKTDNHKVSLGVECSLSEFQCENGIECIAKQLMCDGINDCFDKSDEQNCTKIVHRKMYNVTDDCVHPDRLCRPTGHCIRVEQLCDGTSDCPDGTDEGHRCSEKICDHNSECSHFCHNSPEGFVCSCPLHLFLAPDELQCNSEHACQSWGTCSQICDQIGKTYKCRCQDDFTLQFDQFSCKSNSEDSPIVIFSNRQEIKGMDLKTLAVKNLYTALRNTIALDFLYTNGSVTVFWTDVIDDKIFRGFLVGDTIRNTEAVVQSGLSTTEGLAVDWVALNLYWVDSNLDQIEVARINGSFRRTIVAGGIESPRAIVLDPLEGLLFWTDWDLNNPRVERCSMAGEYRKTIVQVSSIQGAWPNGITLDYTLKRVYWIDARSDSIHTTNYDGGDHQLVIRDTEILSHPFSIAVFENHVYWTDWRTNSVIRANKWNGSETLTLLKSNSQPFGITIMHSSRQPRSNFNPCSTNNGGCSHLCLLSTNKTFKCECPHVMRLDTDNKTCVPNEQVLLFIVGTEIRGVDILQPNHHAIPTITHTMGPNVIDFVVEEGRLYFSDVTLSEIRTAGLSNGLITTILDTDLENLSGFAVDWISLNMYVSTESNSNSVILACNLKGEFVTEIHKDLLTVLSIVLDPVQGKMYWSHKKDLTKTYLIEKSSLDGSNREVLINCSHPAESLTIDYMENRLYFVHGSIGAVMFVDLTTNATYGLLHFKYPITSLTVYKENIYFAESQENTIRKCDKSDCKESTQLRNTTVAVKFLKMYYPKAQMGSNACGENRQICQHLCFATSFTGYVCKCAIGYVTDPMDSKKCIGEKELLLYSLGHELKGLQLNESLQLAGHTQVLGPIPRISLASSIDYHFEKDLIFWADNDKGTVSSIKRDGTNRKILFNQAEQPELSSVDWSGGIAVDWVANNIYIADEKRNIIEVTRLNGSSRYVVVTNVEKPTLVAVDPAAGVLFYAGDKRIGRTSLDGSQLFILANQTGHITSLVLDIDNQVVYWCETTTDTIMKVDYDGNSKMVMLNHSLDNPVGIAILNKTIYWADNAHLMGSIKMAPLNNLSDFTVLIKNEGTSLKDLKIFSQKTQSGSNLCAKNNGGCQELCLFNGTDPVCACSHGKIADDRKSCEDYDMFLVYSRITSIESIHMTDHTNLNAPIPRIQNSSLLKNTIGLSYDFAHSKIFYSDVHSSTINSVFFNGTNHTTIVNQQLSVEGLAYDDLSDQLFWTTNSDSSIRAIDMKIIGSDSSSNTKHVRQVLKLSRQDKPRGISVEPCLAMVYWTNWNSNAASIQRAYISGFGKESIITTEIRMPNALTIDYAQHKIYWADARLDKIERADYDGSNRVVLTHSMPIHPFAMAVYGDLLFWTDWVLNAVMRANKYSGSDVVWLRKGIPRPMGIAAVHNTTSDCSVTDLCFLNGGCEDVCSVVGGKVKCECTRGKLASNGKTCLQTGFCKSNQFMCKSQECIPIELTCDSIKHCMDGSDENIAYCNVRVCPQDYIQCNNRRCMPANQTCLDGSDVPKNCTDNQFRCTNGQCIELKHRCDRDPDCSDATDEIGCPGMENICADSTRKLLKCANTTACYMAAWRCDGDNDCWDMSDEKNCGNTDCAPDQFLCPNGECISLLWRCDNERDCDGGTDEINCFLNETIVSKCKEHQFECKDGSACIPDTFQCDDTPDCIDGSDEGEHCGSMDCGDRFRCSNGRCIPDRWKCDGDKDCQGGEDEDGCPISSNICLDHQFACLNRQCIDVVFFCDGNVECDDGTDEYDGCDPSIMALPKCDHKTEFECDNRRCIPKEDVCNLKDDCGDQSDEDEDRCINSTLVCSPRRFYKCKNGVCIFLEKLCDGADDCGDYSDEEYCNLNECDKNPCAHICTDKPIGYECTCYKGFRVSHKSRNLCEDIDECLNRPCSQLCYNTRGSYHCSCVDGYELKDRHVCKSIANDDVKFIFTNRYYIREVNEDGSNSLLVHNLSNAVALDYDYDTKCYYWSDVTSVKSKIQSWCPNQNATVDIHNTMLKNPDGLSVDWVAKNLYWCDKGLDTIEVSRLDGKFRKILIKENLQEPRAIALNPFDKYIYWTDWGDRPHIGKAGMDGSNQTIIVEDDLGWPNALTISFETKELYWGDAREDYIAVSDFNGKNRRIIISRTKNPALNLHHIFAIAVWEDRVYWTDWETRSIESCHKNHGGNCTTLLTTIHRPMDLRVFHPYRQIQPTTNPCHNSPCSTLCLLSPIAPYYKCACPDDFYLHTDNKSCIANCTAAQFICETTFKCIPFYWRCDGTEDCGDGSDEPSSCRPFVCNPGQYQCTNNKCVSPNLICDGTDNCGDRSDEIDCEKFVCHESQFKCNASANQSAHCIDDWKRCNGKAECPNGDDEIECSQRTCPPQKFRCDNGRCVPKLCYNSNSIPCNVDHRMLKFFEETENSKWDTIVREIIGLVHEFIDVHILIRVLQPV</sequence>
<dbReference type="InterPro" id="IPR051221">
    <property type="entry name" value="LDLR-related"/>
</dbReference>
<dbReference type="EMBL" id="WJQU01000001">
    <property type="protein sequence ID" value="KAJ6647666.1"/>
    <property type="molecule type" value="Genomic_DNA"/>
</dbReference>
<dbReference type="InterPro" id="IPR000033">
    <property type="entry name" value="LDLR_classB_rpt"/>
</dbReference>
<feature type="disulfide bond" evidence="14">
    <location>
        <begin position="2367"/>
        <end position="2382"/>
    </location>
</feature>
<feature type="disulfide bond" evidence="14">
    <location>
        <begin position="715"/>
        <end position="727"/>
    </location>
</feature>
<evidence type="ECO:0000256" key="4">
    <source>
        <dbReference type="ARBA" id="ARBA00022692"/>
    </source>
</evidence>
<feature type="repeat" description="LDL-receptor class B" evidence="15">
    <location>
        <begin position="427"/>
        <end position="472"/>
    </location>
</feature>
<keyword evidence="11 17" id="KW-0675">Receptor</keyword>
<dbReference type="SMART" id="SM00192">
    <property type="entry name" value="LDLa"/>
    <property type="match status" value="18"/>
</dbReference>
<feature type="disulfide bond" evidence="14">
    <location>
        <begin position="3039"/>
        <end position="3057"/>
    </location>
</feature>
<feature type="disulfide bond" evidence="14">
    <location>
        <begin position="3032"/>
        <end position="3044"/>
    </location>
</feature>
<dbReference type="GO" id="GO:0005886">
    <property type="term" value="C:plasma membrane"/>
    <property type="evidence" value="ECO:0007669"/>
    <property type="project" value="TreeGrafter"/>
</dbReference>
<keyword evidence="7" id="KW-0106">Calcium</keyword>
<dbReference type="FunFam" id="2.120.10.30:FF:000035">
    <property type="entry name" value="Low-density lipoprotein receptor-related protein 2"/>
    <property type="match status" value="1"/>
</dbReference>
<dbReference type="PROSITE" id="PS00010">
    <property type="entry name" value="ASX_HYDROXYL"/>
    <property type="match status" value="2"/>
</dbReference>
<dbReference type="SMART" id="SM00135">
    <property type="entry name" value="LY"/>
    <property type="match status" value="30"/>
</dbReference>
<dbReference type="InterPro" id="IPR002172">
    <property type="entry name" value="LDrepeatLR_classA_rpt"/>
</dbReference>
<keyword evidence="2 13" id="KW-0245">EGF-like domain</keyword>
<keyword evidence="10 14" id="KW-1015">Disulfide bond</keyword>
<feature type="disulfide bond" evidence="14">
    <location>
        <begin position="2480"/>
        <end position="2498"/>
    </location>
</feature>
<feature type="disulfide bond" evidence="14">
    <location>
        <begin position="2264"/>
        <end position="2276"/>
    </location>
</feature>
<feature type="disulfide bond" evidence="14">
    <location>
        <begin position="2328"/>
        <end position="2343"/>
    </location>
</feature>